<accession>A0ABW6EQP0</accession>
<feature type="region of interest" description="Disordered" evidence="1">
    <location>
        <begin position="79"/>
        <end position="127"/>
    </location>
</feature>
<comment type="caution">
    <text evidence="2">The sequence shown here is derived from an EMBL/GenBank/DDBJ whole genome shotgun (WGS) entry which is preliminary data.</text>
</comment>
<organism evidence="2 3">
    <name type="scientific">Streptomyces sindenensis</name>
    <dbReference type="NCBI Taxonomy" id="67363"/>
    <lineage>
        <taxon>Bacteria</taxon>
        <taxon>Bacillati</taxon>
        <taxon>Actinomycetota</taxon>
        <taxon>Actinomycetes</taxon>
        <taxon>Kitasatosporales</taxon>
        <taxon>Streptomycetaceae</taxon>
        <taxon>Streptomyces</taxon>
    </lineage>
</organism>
<evidence type="ECO:0000313" key="2">
    <source>
        <dbReference type="EMBL" id="MFD4216306.1"/>
    </source>
</evidence>
<dbReference type="Proteomes" id="UP001598251">
    <property type="component" value="Unassembled WGS sequence"/>
</dbReference>
<dbReference type="RefSeq" id="WP_382827114.1">
    <property type="nucleotide sequence ID" value="NZ_JBHXLY010000015.1"/>
</dbReference>
<dbReference type="EMBL" id="JBHXOF010000019">
    <property type="protein sequence ID" value="MFD4216306.1"/>
    <property type="molecule type" value="Genomic_DNA"/>
</dbReference>
<sequence>MIWNPEDVARDQVRRQAAGMTTQQVQRAVDTAVARVRETREELRSPVIRGEFAPDPQEPADRWAALLTEWRRASAHLAASGAGLYDGDQDETGSGSGRTGAPRRWRTMPRGRSSSGRGGTSCTPKCG</sequence>
<name>A0ABW6EQP0_9ACTN</name>
<evidence type="ECO:0000313" key="3">
    <source>
        <dbReference type="Proteomes" id="UP001598251"/>
    </source>
</evidence>
<reference evidence="2 3" key="1">
    <citation type="submission" date="2024-09" db="EMBL/GenBank/DDBJ databases">
        <title>The Natural Products Discovery Center: Release of the First 8490 Sequenced Strains for Exploring Actinobacteria Biosynthetic Diversity.</title>
        <authorList>
            <person name="Kalkreuter E."/>
            <person name="Kautsar S.A."/>
            <person name="Yang D."/>
            <person name="Bader C.D."/>
            <person name="Teijaro C.N."/>
            <person name="Fluegel L."/>
            <person name="Davis C.M."/>
            <person name="Simpson J.R."/>
            <person name="Lauterbach L."/>
            <person name="Steele A.D."/>
            <person name="Gui C."/>
            <person name="Meng S."/>
            <person name="Li G."/>
            <person name="Viehrig K."/>
            <person name="Ye F."/>
            <person name="Su P."/>
            <person name="Kiefer A.F."/>
            <person name="Nichols A."/>
            <person name="Cepeda A.J."/>
            <person name="Yan W."/>
            <person name="Fan B."/>
            <person name="Jiang Y."/>
            <person name="Adhikari A."/>
            <person name="Zheng C.-J."/>
            <person name="Schuster L."/>
            <person name="Cowan T.M."/>
            <person name="Smanski M.J."/>
            <person name="Chevrette M.G."/>
            <person name="De Carvalho L.P.S."/>
            <person name="Shen B."/>
        </authorList>
    </citation>
    <scope>NUCLEOTIDE SEQUENCE [LARGE SCALE GENOMIC DNA]</scope>
    <source>
        <strain evidence="2 3">NPDC058546</strain>
    </source>
</reference>
<protein>
    <submittedName>
        <fullName evidence="2">Uncharacterized protein</fullName>
    </submittedName>
</protein>
<keyword evidence="3" id="KW-1185">Reference proteome</keyword>
<gene>
    <name evidence="2" type="ORF">ACFWSS_25910</name>
</gene>
<proteinExistence type="predicted"/>
<evidence type="ECO:0000256" key="1">
    <source>
        <dbReference type="SAM" id="MobiDB-lite"/>
    </source>
</evidence>